<keyword evidence="1" id="KW-0472">Membrane</keyword>
<comment type="caution">
    <text evidence="2">The sequence shown here is derived from an EMBL/GenBank/DDBJ whole genome shotgun (WGS) entry which is preliminary data.</text>
</comment>
<evidence type="ECO:0008006" key="4">
    <source>
        <dbReference type="Google" id="ProtNLM"/>
    </source>
</evidence>
<keyword evidence="1" id="KW-0812">Transmembrane</keyword>
<reference evidence="3" key="1">
    <citation type="journal article" date="2019" name="Int. J. Syst. Evol. Microbiol.">
        <title>The Global Catalogue of Microorganisms (GCM) 10K type strain sequencing project: providing services to taxonomists for standard genome sequencing and annotation.</title>
        <authorList>
            <consortium name="The Broad Institute Genomics Platform"/>
            <consortium name="The Broad Institute Genome Sequencing Center for Infectious Disease"/>
            <person name="Wu L."/>
            <person name="Ma J."/>
        </authorList>
    </citation>
    <scope>NUCLEOTIDE SEQUENCE [LARGE SCALE GENOMIC DNA]</scope>
    <source>
        <strain evidence="3">CGMCC 4.7349</strain>
    </source>
</reference>
<feature type="transmembrane region" description="Helical" evidence="1">
    <location>
        <begin position="88"/>
        <end position="107"/>
    </location>
</feature>
<proteinExistence type="predicted"/>
<accession>A0ABQ2MMS7</accession>
<feature type="transmembrane region" description="Helical" evidence="1">
    <location>
        <begin position="157"/>
        <end position="180"/>
    </location>
</feature>
<keyword evidence="3" id="KW-1185">Reference proteome</keyword>
<dbReference type="EMBL" id="BMNG01000016">
    <property type="protein sequence ID" value="GGO54660.1"/>
    <property type="molecule type" value="Genomic_DNA"/>
</dbReference>
<evidence type="ECO:0000313" key="3">
    <source>
        <dbReference type="Proteomes" id="UP000656881"/>
    </source>
</evidence>
<protein>
    <recommendedName>
        <fullName evidence="4">DUF1294 domain-containing protein</fullName>
    </recommendedName>
</protein>
<evidence type="ECO:0000313" key="2">
    <source>
        <dbReference type="EMBL" id="GGO54660.1"/>
    </source>
</evidence>
<organism evidence="2 3">
    <name type="scientific">Streptomyces lasiicapitis</name>
    <dbReference type="NCBI Taxonomy" id="1923961"/>
    <lineage>
        <taxon>Bacteria</taxon>
        <taxon>Bacillati</taxon>
        <taxon>Actinomycetota</taxon>
        <taxon>Actinomycetes</taxon>
        <taxon>Kitasatosporales</taxon>
        <taxon>Streptomycetaceae</taxon>
        <taxon>Streptomyces</taxon>
    </lineage>
</organism>
<feature type="transmembrane region" description="Helical" evidence="1">
    <location>
        <begin position="58"/>
        <end position="76"/>
    </location>
</feature>
<gene>
    <name evidence="2" type="ORF">GCM10012286_64950</name>
</gene>
<dbReference type="Proteomes" id="UP000656881">
    <property type="component" value="Unassembled WGS sequence"/>
</dbReference>
<keyword evidence="1" id="KW-1133">Transmembrane helix</keyword>
<evidence type="ECO:0000256" key="1">
    <source>
        <dbReference type="SAM" id="Phobius"/>
    </source>
</evidence>
<sequence>MVLAASAARRLGLLLGHGRFCALLKVGIGDGMADDTDVLLELWRGQRDEARQMENQRAALTSVVIVVAAAGFGFLAQHGGLRTSSLGVTLPMFVLGAFGAVACAKYGERWAVHSGLADSLRREVGLRHPGLNLSDLIADNRHEHWAEFPRISRVKIWVLWVGIHLGISSGGLVLSLWALVSNR</sequence>
<name>A0ABQ2MMS7_9ACTN</name>